<protein>
    <recommendedName>
        <fullName evidence="3">Amidohydrolase family protein</fullName>
    </recommendedName>
</protein>
<sequence length="83" mass="8708">MTGSAHTIGPALEVVGCKHIVYGSDCGVACNSDETILANRAAMLKLSCLTPEQVQFIGRNALNLFPRAAERLAAANRAVPQAL</sequence>
<dbReference type="GeneID" id="55846765"/>
<dbReference type="Proteomes" id="UP000549134">
    <property type="component" value="Unassembled WGS sequence"/>
</dbReference>
<comment type="caution">
    <text evidence="1">The sequence shown here is derived from an EMBL/GenBank/DDBJ whole genome shotgun (WGS) entry which is preliminary data.</text>
</comment>
<evidence type="ECO:0000313" key="1">
    <source>
        <dbReference type="EMBL" id="NWD35888.1"/>
    </source>
</evidence>
<accession>A0A7Y8AKR4</accession>
<dbReference type="EMBL" id="JACAQK010000006">
    <property type="protein sequence ID" value="NWD35888.1"/>
    <property type="molecule type" value="Genomic_DNA"/>
</dbReference>
<dbReference type="RefSeq" id="WP_016970018.1">
    <property type="nucleotide sequence ID" value="NZ_CP020369.1"/>
</dbReference>
<evidence type="ECO:0000313" key="2">
    <source>
        <dbReference type="Proteomes" id="UP000549134"/>
    </source>
</evidence>
<evidence type="ECO:0008006" key="3">
    <source>
        <dbReference type="Google" id="ProtNLM"/>
    </source>
</evidence>
<name>A0A7Y8AKR4_PSETO</name>
<gene>
    <name evidence="1" type="ORF">HX787_08470</name>
</gene>
<reference evidence="1 2" key="1">
    <citation type="submission" date="2020-04" db="EMBL/GenBank/DDBJ databases">
        <title>Molecular characterization of pseudomonads from Agaricus bisporus reveal novel blotch 2 pathogens in Western Europe.</title>
        <authorList>
            <person name="Taparia T."/>
            <person name="Krijger M."/>
            <person name="Haynes E."/>
            <person name="Elpinstone J.G."/>
            <person name="Noble R."/>
            <person name="Van Der Wolf J."/>
        </authorList>
    </citation>
    <scope>NUCLEOTIDE SEQUENCE [LARGE SCALE GENOMIC DNA]</scope>
    <source>
        <strain evidence="1 2">IPO3746</strain>
    </source>
</reference>
<proteinExistence type="predicted"/>
<dbReference type="AlphaFoldDB" id="A0A7Y8AKR4"/>
<organism evidence="1 2">
    <name type="scientific">Pseudomonas tolaasii</name>
    <dbReference type="NCBI Taxonomy" id="29442"/>
    <lineage>
        <taxon>Bacteria</taxon>
        <taxon>Pseudomonadati</taxon>
        <taxon>Pseudomonadota</taxon>
        <taxon>Gammaproteobacteria</taxon>
        <taxon>Pseudomonadales</taxon>
        <taxon>Pseudomonadaceae</taxon>
        <taxon>Pseudomonas</taxon>
    </lineage>
</organism>